<evidence type="ECO:0000313" key="3">
    <source>
        <dbReference type="Proteomes" id="UP000578352"/>
    </source>
</evidence>
<proteinExistence type="predicted"/>
<sequence length="146" mass="16297">MTAPQSPASAPLDQPLYGASFGDAIRRFFKKYADFTGRASRSEFWWWFLFAVLIGAVYGILLGTLGSIGNGGRGYGPIAWILIVLYTLWGLAILVPSLALIWRRLHDANLAGPFFFLGFIPLVGWIILLVFYLLPSKPEGARFDRR</sequence>
<dbReference type="InterPro" id="IPR008523">
    <property type="entry name" value="DUF805"/>
</dbReference>
<dbReference type="RefSeq" id="WP_179604875.1">
    <property type="nucleotide sequence ID" value="NZ_BAABEH010000001.1"/>
</dbReference>
<protein>
    <submittedName>
        <fullName evidence="2">Uncharacterized membrane protein YhaH (DUF805 family)</fullName>
    </submittedName>
</protein>
<dbReference type="PANTHER" id="PTHR34980">
    <property type="entry name" value="INNER MEMBRANE PROTEIN-RELATED-RELATED"/>
    <property type="match status" value="1"/>
</dbReference>
<evidence type="ECO:0000256" key="1">
    <source>
        <dbReference type="SAM" id="Phobius"/>
    </source>
</evidence>
<keyword evidence="1" id="KW-1133">Transmembrane helix</keyword>
<dbReference type="Proteomes" id="UP000578352">
    <property type="component" value="Unassembled WGS sequence"/>
</dbReference>
<dbReference type="EMBL" id="JACCFL010000001">
    <property type="protein sequence ID" value="NYJ22876.1"/>
    <property type="molecule type" value="Genomic_DNA"/>
</dbReference>
<feature type="transmembrane region" description="Helical" evidence="1">
    <location>
        <begin position="114"/>
        <end position="134"/>
    </location>
</feature>
<organism evidence="2 3">
    <name type="scientific">Leifsonia shinshuensis</name>
    <dbReference type="NCBI Taxonomy" id="150026"/>
    <lineage>
        <taxon>Bacteria</taxon>
        <taxon>Bacillati</taxon>
        <taxon>Actinomycetota</taxon>
        <taxon>Actinomycetes</taxon>
        <taxon>Micrococcales</taxon>
        <taxon>Microbacteriaceae</taxon>
        <taxon>Leifsonia</taxon>
    </lineage>
</organism>
<dbReference type="PANTHER" id="PTHR34980:SF2">
    <property type="entry name" value="INNER MEMBRANE PROTEIN YHAH-RELATED"/>
    <property type="match status" value="1"/>
</dbReference>
<name>A0A853CPR7_9MICO</name>
<reference evidence="2 3" key="1">
    <citation type="submission" date="2020-07" db="EMBL/GenBank/DDBJ databases">
        <title>Sequencing the genomes of 1000 actinobacteria strains.</title>
        <authorList>
            <person name="Klenk H.-P."/>
        </authorList>
    </citation>
    <scope>NUCLEOTIDE SEQUENCE [LARGE SCALE GENOMIC DNA]</scope>
    <source>
        <strain evidence="2 3">DSM 15165</strain>
    </source>
</reference>
<dbReference type="GO" id="GO:0005886">
    <property type="term" value="C:plasma membrane"/>
    <property type="evidence" value="ECO:0007669"/>
    <property type="project" value="TreeGrafter"/>
</dbReference>
<comment type="caution">
    <text evidence="2">The sequence shown here is derived from an EMBL/GenBank/DDBJ whole genome shotgun (WGS) entry which is preliminary data.</text>
</comment>
<keyword evidence="1" id="KW-0812">Transmembrane</keyword>
<gene>
    <name evidence="2" type="ORF">HNR13_001163</name>
</gene>
<keyword evidence="1" id="KW-0472">Membrane</keyword>
<feature type="transmembrane region" description="Helical" evidence="1">
    <location>
        <begin position="44"/>
        <end position="66"/>
    </location>
</feature>
<dbReference type="AlphaFoldDB" id="A0A853CPR7"/>
<dbReference type="Pfam" id="PF05656">
    <property type="entry name" value="DUF805"/>
    <property type="match status" value="1"/>
</dbReference>
<feature type="transmembrane region" description="Helical" evidence="1">
    <location>
        <begin position="78"/>
        <end position="102"/>
    </location>
</feature>
<accession>A0A853CPR7</accession>
<evidence type="ECO:0000313" key="2">
    <source>
        <dbReference type="EMBL" id="NYJ22876.1"/>
    </source>
</evidence>